<accession>A0A172Q5I6</accession>
<gene>
    <name evidence="3" type="primary">tmcAL</name>
    <name evidence="4" type="ORF">A0O21_01055</name>
</gene>
<dbReference type="HAMAP" id="MF_01539">
    <property type="entry name" value="TmcAL"/>
    <property type="match status" value="1"/>
</dbReference>
<comment type="catalytic activity">
    <reaction evidence="3">
        <text>cytidine(34) in elongator tRNA(Met) + acetate + ATP = N(4)-acetylcytidine(34) in elongator tRNA(Met) + AMP + diphosphate</text>
        <dbReference type="Rhea" id="RHEA:58144"/>
        <dbReference type="Rhea" id="RHEA-COMP:10693"/>
        <dbReference type="Rhea" id="RHEA-COMP:10694"/>
        <dbReference type="ChEBI" id="CHEBI:30089"/>
        <dbReference type="ChEBI" id="CHEBI:30616"/>
        <dbReference type="ChEBI" id="CHEBI:33019"/>
        <dbReference type="ChEBI" id="CHEBI:74900"/>
        <dbReference type="ChEBI" id="CHEBI:82748"/>
        <dbReference type="ChEBI" id="CHEBI:456215"/>
    </reaction>
</comment>
<feature type="binding site" evidence="3">
    <location>
        <begin position="7"/>
        <end position="20"/>
    </location>
    <ligand>
        <name>ATP</name>
        <dbReference type="ChEBI" id="CHEBI:30616"/>
    </ligand>
</feature>
<comment type="function">
    <text evidence="3">Catalyzes the formation of N(4)-acetylcytidine (ac(4)C) at the wobble position of elongator tRNA(Met), using acetate and ATP as substrates. First activates an acetate ion to form acetyladenylate (Ac-AMP) and then transfers the acetyl group to tRNA to form ac(4)C34.</text>
</comment>
<evidence type="ECO:0000256" key="3">
    <source>
        <dbReference type="HAMAP-Rule" id="MF_01539"/>
    </source>
</evidence>
<sequence>MTVTGIIAEFNPFHNGHRYLLSQADGIKIIAMSGNFVQRGEPALIDKWTRAQLALENGADLVVELPFLVAVQSADYFAEGAVSILKRLGVDTLTFGTEEPLDYQKLSALYGKHKAEMETFLAELPEELSYPQKTQKMWERFAGIAFSGSTPNHILGLSYAKASAGKELCLQPIKRLGAGFHSKDKDQTIASATAIRSHIADSNFITQSVPNPALLLSAPQVTWDDYFSLLKYQILTNSSLPSVFQLNEELASRIRTAVRTAETAEELVEKVATKRYTKARVRRILTYILVNARDSNLPQAVHVLGFTAKGRAHLKAVKSSVRLITRIGSQPWDQMTQQADTVYQLGKASIAEQTWGRVPLKI</sequence>
<dbReference type="GO" id="GO:0016879">
    <property type="term" value="F:ligase activity, forming carbon-nitrogen bonds"/>
    <property type="evidence" value="ECO:0007669"/>
    <property type="project" value="UniProtKB-UniRule"/>
</dbReference>
<protein>
    <recommendedName>
        <fullName evidence="3">tRNA(Met) cytidine acetate ligase</fullName>
        <ecNumber evidence="3">6.3.4.-</ecNumber>
    </recommendedName>
</protein>
<keyword evidence="3" id="KW-0963">Cytoplasm</keyword>
<feature type="binding site" evidence="3">
    <location>
        <position position="175"/>
    </location>
    <ligand>
        <name>ATP</name>
        <dbReference type="ChEBI" id="CHEBI:30616"/>
    </ligand>
</feature>
<reference evidence="4 5" key="1">
    <citation type="journal article" date="2016" name="Int. J. Syst. Evol. Microbiol.">
        <title>Streptococcuspantholopis sp. nov., isolated from faeces of the Tibetan antelope (Pantholops hodgsonii).</title>
        <authorList>
            <person name="Bai X."/>
            <person name="Xiong Y."/>
            <person name="Lu S."/>
            <person name="Jin D."/>
            <person name="Lai X."/>
            <person name="Yang J."/>
            <person name="Niu L."/>
            <person name="Hu S."/>
            <person name="Meng X."/>
            <person name="Pu J."/>
            <person name="Ye C."/>
            <person name="Xu J."/>
        </authorList>
    </citation>
    <scope>NUCLEOTIDE SEQUENCE [LARGE SCALE GENOMIC DNA]</scope>
    <source>
        <strain evidence="4 5">TA 26</strain>
    </source>
</reference>
<feature type="binding site" evidence="3">
    <location>
        <position position="96"/>
    </location>
    <ligand>
        <name>ATP</name>
        <dbReference type="ChEBI" id="CHEBI:30616"/>
    </ligand>
</feature>
<dbReference type="PANTHER" id="PTHR37825">
    <property type="entry name" value="TRNA(MET) CYTIDINE ACETATE LIGASE"/>
    <property type="match status" value="1"/>
</dbReference>
<dbReference type="Proteomes" id="UP000077317">
    <property type="component" value="Chromosome"/>
</dbReference>
<reference evidence="5" key="2">
    <citation type="submission" date="2016-03" db="EMBL/GenBank/DDBJ databases">
        <title>Streptococcus antelopensis sp. nov., isolated from the feces of the Tibetan antelope (Pantholops hodgsonii) in Hoh Xil National Nature Reserve, Qinghai, China.</title>
        <authorList>
            <person name="Bai X."/>
        </authorList>
    </citation>
    <scope>NUCLEOTIDE SEQUENCE [LARGE SCALE GENOMIC DNA]</scope>
    <source>
        <strain evidence="5">TA 26</strain>
    </source>
</reference>
<dbReference type="InterPro" id="IPR008513">
    <property type="entry name" value="tRNA(Met)_cyd_acetate_ligase"/>
</dbReference>
<dbReference type="PANTHER" id="PTHR37825:SF1">
    <property type="entry name" value="TRNA(MET) CYTIDINE ACETATE LIGASE"/>
    <property type="match status" value="1"/>
</dbReference>
<evidence type="ECO:0000313" key="5">
    <source>
        <dbReference type="Proteomes" id="UP000077317"/>
    </source>
</evidence>
<keyword evidence="3" id="KW-0547">Nucleotide-binding</keyword>
<keyword evidence="3" id="KW-0067">ATP-binding</keyword>
<evidence type="ECO:0000313" key="4">
    <source>
        <dbReference type="EMBL" id="AND78714.1"/>
    </source>
</evidence>
<keyword evidence="3" id="KW-0820">tRNA-binding</keyword>
<dbReference type="EC" id="6.3.4.-" evidence="3"/>
<keyword evidence="1 3" id="KW-0436">Ligase</keyword>
<keyword evidence="3" id="KW-0694">RNA-binding</keyword>
<organism evidence="4 5">
    <name type="scientific">Streptococcus pantholopis</name>
    <dbReference type="NCBI Taxonomy" id="1811193"/>
    <lineage>
        <taxon>Bacteria</taxon>
        <taxon>Bacillati</taxon>
        <taxon>Bacillota</taxon>
        <taxon>Bacilli</taxon>
        <taxon>Lactobacillales</taxon>
        <taxon>Streptococcaceae</taxon>
        <taxon>Streptococcus</taxon>
    </lineage>
</organism>
<comment type="subcellular location">
    <subcellularLocation>
        <location evidence="3">Cytoplasm</location>
    </subcellularLocation>
</comment>
<feature type="binding site" evidence="3">
    <location>
        <position position="152"/>
    </location>
    <ligand>
        <name>ATP</name>
        <dbReference type="ChEBI" id="CHEBI:30616"/>
    </ligand>
</feature>
<dbReference type="EMBL" id="CP014699">
    <property type="protein sequence ID" value="AND78714.1"/>
    <property type="molecule type" value="Genomic_DNA"/>
</dbReference>
<name>A0A172Q5I6_9STRE</name>
<dbReference type="GO" id="GO:0000049">
    <property type="term" value="F:tRNA binding"/>
    <property type="evidence" value="ECO:0007669"/>
    <property type="project" value="UniProtKB-KW"/>
</dbReference>
<dbReference type="Gene3D" id="3.40.50.620">
    <property type="entry name" value="HUPs"/>
    <property type="match status" value="1"/>
</dbReference>
<dbReference type="KEGG" id="spat:A0O21_01055"/>
<dbReference type="RefSeq" id="WP_067060191.1">
    <property type="nucleotide sequence ID" value="NZ_CP014699.1"/>
</dbReference>
<dbReference type="GO" id="GO:0005737">
    <property type="term" value="C:cytoplasm"/>
    <property type="evidence" value="ECO:0007669"/>
    <property type="project" value="UniProtKB-SubCell"/>
</dbReference>
<dbReference type="SUPFAM" id="SSF52374">
    <property type="entry name" value="Nucleotidylyl transferase"/>
    <property type="match status" value="1"/>
</dbReference>
<dbReference type="AlphaFoldDB" id="A0A172Q5I6"/>
<dbReference type="OrthoDB" id="9769796at2"/>
<comment type="caution">
    <text evidence="3">Lacks conserved residue(s) required for the propagation of feature annotation.</text>
</comment>
<dbReference type="GO" id="GO:0006400">
    <property type="term" value="P:tRNA modification"/>
    <property type="evidence" value="ECO:0007669"/>
    <property type="project" value="UniProtKB-UniRule"/>
</dbReference>
<keyword evidence="2 3" id="KW-0819">tRNA processing</keyword>
<dbReference type="InterPro" id="IPR014729">
    <property type="entry name" value="Rossmann-like_a/b/a_fold"/>
</dbReference>
<evidence type="ECO:0000256" key="2">
    <source>
        <dbReference type="ARBA" id="ARBA00022694"/>
    </source>
</evidence>
<dbReference type="GO" id="GO:0005524">
    <property type="term" value="F:ATP binding"/>
    <property type="evidence" value="ECO:0007669"/>
    <property type="project" value="UniProtKB-KW"/>
</dbReference>
<comment type="similarity">
    <text evidence="3">Belongs to the TmcAL family.</text>
</comment>
<dbReference type="STRING" id="1811193.A0O21_01055"/>
<keyword evidence="5" id="KW-1185">Reference proteome</keyword>
<proteinExistence type="inferred from homology"/>
<dbReference type="NCBIfam" id="NF010191">
    <property type="entry name" value="PRK13670.1"/>
    <property type="match status" value="1"/>
</dbReference>
<evidence type="ECO:0000256" key="1">
    <source>
        <dbReference type="ARBA" id="ARBA00022598"/>
    </source>
</evidence>
<dbReference type="Pfam" id="PF05636">
    <property type="entry name" value="HIGH_NTase1"/>
    <property type="match status" value="1"/>
</dbReference>